<organism evidence="16 17">
    <name type="scientific">Fimbriimonas ginsengisoli</name>
    <dbReference type="NCBI Taxonomy" id="1005039"/>
    <lineage>
        <taxon>Bacteria</taxon>
        <taxon>Bacillati</taxon>
        <taxon>Armatimonadota</taxon>
        <taxon>Fimbriimonadia</taxon>
        <taxon>Fimbriimonadales</taxon>
        <taxon>Fimbriimonadaceae</taxon>
        <taxon>Fimbriimonas</taxon>
    </lineage>
</organism>
<dbReference type="SUPFAM" id="SSF82114">
    <property type="entry name" value="Riboflavin kinase-like"/>
    <property type="match status" value="1"/>
</dbReference>
<dbReference type="InterPro" id="IPR015865">
    <property type="entry name" value="Riboflavin_kinase_bac/euk"/>
</dbReference>
<dbReference type="GO" id="GO:0003919">
    <property type="term" value="F:FMN adenylyltransferase activity"/>
    <property type="evidence" value="ECO:0007669"/>
    <property type="project" value="UniProtKB-UniRule"/>
</dbReference>
<evidence type="ECO:0000313" key="17">
    <source>
        <dbReference type="Proteomes" id="UP000727962"/>
    </source>
</evidence>
<dbReference type="InterPro" id="IPR023465">
    <property type="entry name" value="Riboflavin_kinase_dom_sf"/>
</dbReference>
<dbReference type="InterPro" id="IPR015864">
    <property type="entry name" value="FAD_synthase"/>
</dbReference>
<comment type="catalytic activity">
    <reaction evidence="12 14">
        <text>riboflavin + ATP = FMN + ADP + H(+)</text>
        <dbReference type="Rhea" id="RHEA:14357"/>
        <dbReference type="ChEBI" id="CHEBI:15378"/>
        <dbReference type="ChEBI" id="CHEBI:30616"/>
        <dbReference type="ChEBI" id="CHEBI:57986"/>
        <dbReference type="ChEBI" id="CHEBI:58210"/>
        <dbReference type="ChEBI" id="CHEBI:456216"/>
        <dbReference type="EC" id="2.7.1.26"/>
    </reaction>
</comment>
<sequence length="302" mass="32876">MQVHFGIEALRPEWEAAVACVGTFDGVHLGHRAVICEAVSIASTREQPCVLVTFDRHPATILRPESQPKLIASLDENLRLFEFLGVAVAIVLTFDQTLSETGATEFLDRVLVGAIRAKALVLGHDFAFGRGREGTPEWLTKRIETHVVGAVEEGGRRVSSSAIRTAISEGRVEDASRWLGRPFEISAVVVPGQKLGKSLGFPTVNLARSIDQVVPADGVYAGRCETPHGVFRAAVSVGVRPAVGGGVRTIEAYLLDYPGKSLYGASVRLELLRRLREERDFESVDDLREQIRLDVERVAASV</sequence>
<dbReference type="EC" id="2.7.7.2" evidence="14"/>
<dbReference type="Gene3D" id="3.40.50.620">
    <property type="entry name" value="HUPs"/>
    <property type="match status" value="1"/>
</dbReference>
<dbReference type="FunFam" id="3.40.50.620:FF:000021">
    <property type="entry name" value="Riboflavin biosynthesis protein"/>
    <property type="match status" value="1"/>
</dbReference>
<dbReference type="SMART" id="SM00904">
    <property type="entry name" value="Flavokinase"/>
    <property type="match status" value="1"/>
</dbReference>
<evidence type="ECO:0000256" key="2">
    <source>
        <dbReference type="ARBA" id="ARBA00005201"/>
    </source>
</evidence>
<dbReference type="AlphaFoldDB" id="A0A931LU57"/>
<dbReference type="PIRSF" id="PIRSF004491">
    <property type="entry name" value="FAD_Synth"/>
    <property type="match status" value="1"/>
</dbReference>
<dbReference type="GO" id="GO:0008531">
    <property type="term" value="F:riboflavin kinase activity"/>
    <property type="evidence" value="ECO:0007669"/>
    <property type="project" value="UniProtKB-UniRule"/>
</dbReference>
<feature type="domain" description="Riboflavin kinase" evidence="15">
    <location>
        <begin position="178"/>
        <end position="300"/>
    </location>
</feature>
<dbReference type="GO" id="GO:0006747">
    <property type="term" value="P:FAD biosynthetic process"/>
    <property type="evidence" value="ECO:0007669"/>
    <property type="project" value="UniProtKB-UniRule"/>
</dbReference>
<dbReference type="PANTHER" id="PTHR22749:SF6">
    <property type="entry name" value="RIBOFLAVIN KINASE"/>
    <property type="match status" value="1"/>
</dbReference>
<keyword evidence="11" id="KW-0511">Multifunctional enzyme</keyword>
<keyword evidence="10 14" id="KW-0067">ATP-binding</keyword>
<dbReference type="InterPro" id="IPR014729">
    <property type="entry name" value="Rossmann-like_a/b/a_fold"/>
</dbReference>
<evidence type="ECO:0000256" key="1">
    <source>
        <dbReference type="ARBA" id="ARBA00004726"/>
    </source>
</evidence>
<evidence type="ECO:0000256" key="9">
    <source>
        <dbReference type="ARBA" id="ARBA00022827"/>
    </source>
</evidence>
<proteinExistence type="inferred from homology"/>
<evidence type="ECO:0000256" key="6">
    <source>
        <dbReference type="ARBA" id="ARBA00022695"/>
    </source>
</evidence>
<dbReference type="EC" id="2.7.1.26" evidence="14"/>
<evidence type="ECO:0000259" key="15">
    <source>
        <dbReference type="SMART" id="SM00904"/>
    </source>
</evidence>
<dbReference type="Pfam" id="PF06574">
    <property type="entry name" value="FAD_syn"/>
    <property type="match status" value="1"/>
</dbReference>
<dbReference type="PANTHER" id="PTHR22749">
    <property type="entry name" value="RIBOFLAVIN KINASE/FMN ADENYLYLTRANSFERASE"/>
    <property type="match status" value="1"/>
</dbReference>
<keyword evidence="6 14" id="KW-0548">Nucleotidyltransferase</keyword>
<evidence type="ECO:0000313" key="16">
    <source>
        <dbReference type="EMBL" id="MBI1755752.1"/>
    </source>
</evidence>
<evidence type="ECO:0000256" key="13">
    <source>
        <dbReference type="ARBA" id="ARBA00049494"/>
    </source>
</evidence>
<keyword evidence="9 14" id="KW-0274">FAD</keyword>
<evidence type="ECO:0000256" key="14">
    <source>
        <dbReference type="PIRNR" id="PIRNR004491"/>
    </source>
</evidence>
<dbReference type="EMBL" id="JACOSL010000008">
    <property type="protein sequence ID" value="MBI1755752.1"/>
    <property type="molecule type" value="Genomic_DNA"/>
</dbReference>
<evidence type="ECO:0000256" key="4">
    <source>
        <dbReference type="ARBA" id="ARBA00022643"/>
    </source>
</evidence>
<evidence type="ECO:0000256" key="11">
    <source>
        <dbReference type="ARBA" id="ARBA00023268"/>
    </source>
</evidence>
<dbReference type="GO" id="GO:0009398">
    <property type="term" value="P:FMN biosynthetic process"/>
    <property type="evidence" value="ECO:0007669"/>
    <property type="project" value="UniProtKB-UniRule"/>
</dbReference>
<dbReference type="Proteomes" id="UP000727962">
    <property type="component" value="Unassembled WGS sequence"/>
</dbReference>
<keyword evidence="8 14" id="KW-0418">Kinase</keyword>
<evidence type="ECO:0000256" key="3">
    <source>
        <dbReference type="ARBA" id="ARBA00022630"/>
    </source>
</evidence>
<keyword evidence="3 14" id="KW-0285">Flavoprotein</keyword>
<dbReference type="CDD" id="cd02064">
    <property type="entry name" value="FAD_synthetase_N"/>
    <property type="match status" value="1"/>
</dbReference>
<dbReference type="InterPro" id="IPR023468">
    <property type="entry name" value="Riboflavin_kinase"/>
</dbReference>
<dbReference type="Gene3D" id="2.40.30.30">
    <property type="entry name" value="Riboflavin kinase-like"/>
    <property type="match status" value="1"/>
</dbReference>
<evidence type="ECO:0000256" key="10">
    <source>
        <dbReference type="ARBA" id="ARBA00022840"/>
    </source>
</evidence>
<dbReference type="GO" id="GO:0009231">
    <property type="term" value="P:riboflavin biosynthetic process"/>
    <property type="evidence" value="ECO:0007669"/>
    <property type="project" value="InterPro"/>
</dbReference>
<accession>A0A931LU57</accession>
<dbReference type="InterPro" id="IPR002606">
    <property type="entry name" value="Riboflavin_kinase_bac"/>
</dbReference>
<dbReference type="SUPFAM" id="SSF52374">
    <property type="entry name" value="Nucleotidylyl transferase"/>
    <property type="match status" value="1"/>
</dbReference>
<comment type="catalytic activity">
    <reaction evidence="13 14">
        <text>FMN + ATP + H(+) = FAD + diphosphate</text>
        <dbReference type="Rhea" id="RHEA:17237"/>
        <dbReference type="ChEBI" id="CHEBI:15378"/>
        <dbReference type="ChEBI" id="CHEBI:30616"/>
        <dbReference type="ChEBI" id="CHEBI:33019"/>
        <dbReference type="ChEBI" id="CHEBI:57692"/>
        <dbReference type="ChEBI" id="CHEBI:58210"/>
        <dbReference type="EC" id="2.7.7.2"/>
    </reaction>
</comment>
<evidence type="ECO:0000256" key="7">
    <source>
        <dbReference type="ARBA" id="ARBA00022741"/>
    </source>
</evidence>
<reference evidence="16" key="1">
    <citation type="submission" date="2020-07" db="EMBL/GenBank/DDBJ databases">
        <title>Huge and variable diversity of episymbiotic CPR bacteria and DPANN archaea in groundwater ecosystems.</title>
        <authorList>
            <person name="He C.Y."/>
            <person name="Keren R."/>
            <person name="Whittaker M."/>
            <person name="Farag I.F."/>
            <person name="Doudna J."/>
            <person name="Cate J.H.D."/>
            <person name="Banfield J.F."/>
        </authorList>
    </citation>
    <scope>NUCLEOTIDE SEQUENCE</scope>
    <source>
        <strain evidence="16">NC_groundwater_17_Pr7_B-0.1um_64_12</strain>
    </source>
</reference>
<protein>
    <recommendedName>
        <fullName evidence="14">Riboflavin biosynthesis protein</fullName>
    </recommendedName>
    <domain>
        <recommendedName>
            <fullName evidence="14">Riboflavin kinase</fullName>
            <ecNumber evidence="14">2.7.1.26</ecNumber>
        </recommendedName>
        <alternativeName>
            <fullName evidence="14">Flavokinase</fullName>
        </alternativeName>
    </domain>
    <domain>
        <recommendedName>
            <fullName evidence="14">FMN adenylyltransferase</fullName>
            <ecNumber evidence="14">2.7.7.2</ecNumber>
        </recommendedName>
        <alternativeName>
            <fullName evidence="14">FAD pyrophosphorylase</fullName>
        </alternativeName>
        <alternativeName>
            <fullName evidence="14">FAD synthase</fullName>
        </alternativeName>
    </domain>
</protein>
<evidence type="ECO:0000256" key="8">
    <source>
        <dbReference type="ARBA" id="ARBA00022777"/>
    </source>
</evidence>
<comment type="pathway">
    <text evidence="2 14">Cofactor biosynthesis; FMN biosynthesis; FMN from riboflavin (ATP route): step 1/1.</text>
</comment>
<comment type="caution">
    <text evidence="16">The sequence shown here is derived from an EMBL/GenBank/DDBJ whole genome shotgun (WGS) entry which is preliminary data.</text>
</comment>
<dbReference type="NCBIfam" id="TIGR00083">
    <property type="entry name" value="ribF"/>
    <property type="match status" value="1"/>
</dbReference>
<evidence type="ECO:0000256" key="5">
    <source>
        <dbReference type="ARBA" id="ARBA00022679"/>
    </source>
</evidence>
<dbReference type="GO" id="GO:0005524">
    <property type="term" value="F:ATP binding"/>
    <property type="evidence" value="ECO:0007669"/>
    <property type="project" value="UniProtKB-UniRule"/>
</dbReference>
<name>A0A931LU57_FIMGI</name>
<comment type="similarity">
    <text evidence="14">Belongs to the ribF family.</text>
</comment>
<keyword evidence="4 14" id="KW-0288">FMN</keyword>
<comment type="pathway">
    <text evidence="1 14">Cofactor biosynthesis; FAD biosynthesis; FAD from FMN: step 1/1.</text>
</comment>
<keyword evidence="5 14" id="KW-0808">Transferase</keyword>
<dbReference type="Pfam" id="PF01687">
    <property type="entry name" value="Flavokinase"/>
    <property type="match status" value="1"/>
</dbReference>
<evidence type="ECO:0000256" key="12">
    <source>
        <dbReference type="ARBA" id="ARBA00047880"/>
    </source>
</evidence>
<keyword evidence="7 14" id="KW-0547">Nucleotide-binding</keyword>
<gene>
    <name evidence="16" type="primary">ribF</name>
    <name evidence="16" type="ORF">HYR64_01430</name>
</gene>